<evidence type="ECO:0000313" key="1">
    <source>
        <dbReference type="EMBL" id="KAI0088047.1"/>
    </source>
</evidence>
<keyword evidence="2" id="KW-1185">Reference proteome</keyword>
<accession>A0ACB8U149</accession>
<organism evidence="1 2">
    <name type="scientific">Irpex rosettiformis</name>
    <dbReference type="NCBI Taxonomy" id="378272"/>
    <lineage>
        <taxon>Eukaryota</taxon>
        <taxon>Fungi</taxon>
        <taxon>Dikarya</taxon>
        <taxon>Basidiomycota</taxon>
        <taxon>Agaricomycotina</taxon>
        <taxon>Agaricomycetes</taxon>
        <taxon>Polyporales</taxon>
        <taxon>Irpicaceae</taxon>
        <taxon>Irpex</taxon>
    </lineage>
</organism>
<name>A0ACB8U149_9APHY</name>
<evidence type="ECO:0000313" key="2">
    <source>
        <dbReference type="Proteomes" id="UP001055072"/>
    </source>
</evidence>
<protein>
    <submittedName>
        <fullName evidence="1">Class I glutamine amidotransferase-like protein</fullName>
    </submittedName>
</protein>
<gene>
    <name evidence="1" type="ORF">BDY19DRAFT_206447</name>
</gene>
<reference evidence="1" key="1">
    <citation type="journal article" date="2021" name="Environ. Microbiol.">
        <title>Gene family expansions and transcriptome signatures uncover fungal adaptations to wood decay.</title>
        <authorList>
            <person name="Hage H."/>
            <person name="Miyauchi S."/>
            <person name="Viragh M."/>
            <person name="Drula E."/>
            <person name="Min B."/>
            <person name="Chaduli D."/>
            <person name="Navarro D."/>
            <person name="Favel A."/>
            <person name="Norest M."/>
            <person name="Lesage-Meessen L."/>
            <person name="Balint B."/>
            <person name="Merenyi Z."/>
            <person name="de Eugenio L."/>
            <person name="Morin E."/>
            <person name="Martinez A.T."/>
            <person name="Baldrian P."/>
            <person name="Stursova M."/>
            <person name="Martinez M.J."/>
            <person name="Novotny C."/>
            <person name="Magnuson J.K."/>
            <person name="Spatafora J.W."/>
            <person name="Maurice S."/>
            <person name="Pangilinan J."/>
            <person name="Andreopoulos W."/>
            <person name="LaButti K."/>
            <person name="Hundley H."/>
            <person name="Na H."/>
            <person name="Kuo A."/>
            <person name="Barry K."/>
            <person name="Lipzen A."/>
            <person name="Henrissat B."/>
            <person name="Riley R."/>
            <person name="Ahrendt S."/>
            <person name="Nagy L.G."/>
            <person name="Grigoriev I.V."/>
            <person name="Martin F."/>
            <person name="Rosso M.N."/>
        </authorList>
    </citation>
    <scope>NUCLEOTIDE SEQUENCE</scope>
    <source>
        <strain evidence="1">CBS 384.51</strain>
    </source>
</reference>
<sequence>MPTQLALAVCIFPRVCPTDFQGPIELLSFLDPQAIVGLSDIFPTVPDVSVKAIFLGVTSEPVQGSSGPKFVPDRTYSDIKDGEQFDIILVPGGLGTRPGVLPEVVVDFVKKQAPGAKYVLSVCSGSEVLARADILNGLRATTNKSLFKVITEDYKEKGIKWVPKARWVVDGKIWTASGVTAGADMGYAFLRHLAGDQFANAARGIVEYSIRGQDDDEFAEFYGLV</sequence>
<comment type="caution">
    <text evidence="1">The sequence shown here is derived from an EMBL/GenBank/DDBJ whole genome shotgun (WGS) entry which is preliminary data.</text>
</comment>
<proteinExistence type="predicted"/>
<dbReference type="Proteomes" id="UP001055072">
    <property type="component" value="Unassembled WGS sequence"/>
</dbReference>
<dbReference type="EMBL" id="MU274915">
    <property type="protein sequence ID" value="KAI0088047.1"/>
    <property type="molecule type" value="Genomic_DNA"/>
</dbReference>